<feature type="domain" description="Resolvase/invertase-type recombinase catalytic" evidence="1">
    <location>
        <begin position="14"/>
        <end position="158"/>
    </location>
</feature>
<organism evidence="3">
    <name type="scientific">Phascolarctobacterium succinatutens CAG:287</name>
    <dbReference type="NCBI Taxonomy" id="1263101"/>
    <lineage>
        <taxon>Bacteria</taxon>
        <taxon>Bacillati</taxon>
        <taxon>Bacillota</taxon>
        <taxon>Negativicutes</taxon>
        <taxon>Acidaminococcales</taxon>
        <taxon>Acidaminococcaceae</taxon>
        <taxon>Phascolarctobacterium</taxon>
    </lineage>
</organism>
<evidence type="ECO:0000313" key="3">
    <source>
        <dbReference type="EMBL" id="CDD12132.1"/>
    </source>
</evidence>
<gene>
    <name evidence="3" type="ORF">BN587_00864</name>
</gene>
<dbReference type="Pfam" id="PF07508">
    <property type="entry name" value="Recombinase"/>
    <property type="match status" value="1"/>
</dbReference>
<dbReference type="InterPro" id="IPR025827">
    <property type="entry name" value="Zn_ribbon_recom_dom"/>
</dbReference>
<sequence>MVKCMKSVAERAVPAVIYARYSSSHQREESIEGQVRECREYAEREGYSVLQVYADRAITGRTDERPEFQRMLADVSKGVFQAILIYKYDRFSRNRYSFAVWETKLKKHGVKVISARENVAEGAAGIVLKSVLQGMAEWYSVDLSEKVTRGMKENALKAKWTSGTVPFGYTRDAEQRLIVDPERGEYVRQIFEKVLAGEKYVDIARWLNMLGVRTARGAAWNKSSFTWMLKNVVYTGLFRWKDIEIKNAGPPIVSKELFEAVQRKLKTYGRRGINVQKSDKYLLTPNIICGECGGPMHGMSGKSRSGELYYYYACANKRAKRTSCSISSLNRDELEQAVYNCAREVLLHEENIKLIAEQAEAVAEAQVDNELAEMKAERSRVKKSIANYAAAIANGATSGTIIELINAAEAKAAALDEAIAERELVAAPPKISKEAIEYFLRNIAAAPDDKMKEKVISTMVNSVVVERVPDEGTKKDSDEKYSITVRFNFTDTPQLSALQSFDVREKSKMVTSAGLEPATF</sequence>
<dbReference type="SUPFAM" id="SSF53041">
    <property type="entry name" value="Resolvase-like"/>
    <property type="match status" value="1"/>
</dbReference>
<evidence type="ECO:0000259" key="1">
    <source>
        <dbReference type="PROSITE" id="PS51736"/>
    </source>
</evidence>
<dbReference type="GO" id="GO:0000150">
    <property type="term" value="F:DNA strand exchange activity"/>
    <property type="evidence" value="ECO:0007669"/>
    <property type="project" value="InterPro"/>
</dbReference>
<reference evidence="3" key="1">
    <citation type="submission" date="2012-11" db="EMBL/GenBank/DDBJ databases">
        <title>Dependencies among metagenomic species, viruses, plasmids and units of genetic variation.</title>
        <authorList>
            <person name="Nielsen H.B."/>
            <person name="Almeida M."/>
            <person name="Juncker A.S."/>
            <person name="Rasmussen S."/>
            <person name="Li J."/>
            <person name="Sunagawa S."/>
            <person name="Plichta D."/>
            <person name="Gautier L."/>
            <person name="Le Chatelier E."/>
            <person name="Peletier E."/>
            <person name="Bonde I."/>
            <person name="Nielsen T."/>
            <person name="Manichanh C."/>
            <person name="Arumugam M."/>
            <person name="Batto J."/>
            <person name="Santos M.B.Q.D."/>
            <person name="Blom N."/>
            <person name="Borruel N."/>
            <person name="Burgdorf K.S."/>
            <person name="Boumezbeur F."/>
            <person name="Casellas F."/>
            <person name="Dore J."/>
            <person name="Guarner F."/>
            <person name="Hansen T."/>
            <person name="Hildebrand F."/>
            <person name="Kaas R.S."/>
            <person name="Kennedy S."/>
            <person name="Kristiansen K."/>
            <person name="Kultima J.R."/>
            <person name="Leonard P."/>
            <person name="Levenez F."/>
            <person name="Lund O."/>
            <person name="Moumen B."/>
            <person name="Le Paslier D."/>
            <person name="Pons N."/>
            <person name="Pedersen O."/>
            <person name="Prifti E."/>
            <person name="Qin J."/>
            <person name="Raes J."/>
            <person name="Tap J."/>
            <person name="Tims S."/>
            <person name="Ussery D.W."/>
            <person name="Yamada T."/>
            <person name="MetaHit consortium"/>
            <person name="Renault P."/>
            <person name="Sicheritz-Ponten T."/>
            <person name="Bork P."/>
            <person name="Wang J."/>
            <person name="Brunak S."/>
            <person name="Ehrlich S.D."/>
        </authorList>
    </citation>
    <scope>NUCLEOTIDE SEQUENCE [LARGE SCALE GENOMIC DNA]</scope>
</reference>
<dbReference type="Gene3D" id="3.90.1750.20">
    <property type="entry name" value="Putative Large Serine Recombinase, Chain B, Domain 2"/>
    <property type="match status" value="1"/>
</dbReference>
<dbReference type="Gene3D" id="3.40.50.1390">
    <property type="entry name" value="Resolvase, N-terminal catalytic domain"/>
    <property type="match status" value="1"/>
</dbReference>
<dbReference type="RefSeq" id="WP_021719939.1">
    <property type="nucleotide sequence ID" value="NZ_FR892784.1"/>
</dbReference>
<dbReference type="InterPro" id="IPR006119">
    <property type="entry name" value="Resolv_N"/>
</dbReference>
<dbReference type="SMART" id="SM00857">
    <property type="entry name" value="Resolvase"/>
    <property type="match status" value="1"/>
</dbReference>
<dbReference type="InterPro" id="IPR011109">
    <property type="entry name" value="DNA_bind_recombinase_dom"/>
</dbReference>
<dbReference type="HOGENOM" id="CLU_010686_18_11_9"/>
<dbReference type="InterPro" id="IPR036162">
    <property type="entry name" value="Resolvase-like_N_sf"/>
</dbReference>
<dbReference type="PANTHER" id="PTHR30461">
    <property type="entry name" value="DNA-INVERTASE FROM LAMBDOID PROPHAGE"/>
    <property type="match status" value="1"/>
</dbReference>
<dbReference type="PANTHER" id="PTHR30461:SF23">
    <property type="entry name" value="DNA RECOMBINASE-RELATED"/>
    <property type="match status" value="1"/>
</dbReference>
<accession>R6Y0X3</accession>
<dbReference type="InterPro" id="IPR050639">
    <property type="entry name" value="SSR_resolvase"/>
</dbReference>
<dbReference type="AlphaFoldDB" id="R6Y0X3"/>
<dbReference type="Pfam" id="PF13408">
    <property type="entry name" value="Zn_ribbon_recom"/>
    <property type="match status" value="1"/>
</dbReference>
<dbReference type="Proteomes" id="UP000014937">
    <property type="component" value="Unassembled WGS sequence"/>
</dbReference>
<feature type="domain" description="Recombinase" evidence="2">
    <location>
        <begin position="166"/>
        <end position="271"/>
    </location>
</feature>
<dbReference type="PROSITE" id="PS51736">
    <property type="entry name" value="RECOMBINASES_3"/>
    <property type="match status" value="1"/>
</dbReference>
<comment type="caution">
    <text evidence="3">The sequence shown here is derived from an EMBL/GenBank/DDBJ whole genome shotgun (WGS) entry which is preliminary data.</text>
</comment>
<dbReference type="InterPro" id="IPR038109">
    <property type="entry name" value="DNA_bind_recomb_sf"/>
</dbReference>
<dbReference type="PROSITE" id="PS51737">
    <property type="entry name" value="RECOMBINASE_DNA_BIND"/>
    <property type="match status" value="1"/>
</dbReference>
<dbReference type="Pfam" id="PF00239">
    <property type="entry name" value="Resolvase"/>
    <property type="match status" value="1"/>
</dbReference>
<protein>
    <submittedName>
        <fullName evidence="3">Resolvase protein</fullName>
    </submittedName>
</protein>
<proteinExistence type="predicted"/>
<dbReference type="GO" id="GO:0003677">
    <property type="term" value="F:DNA binding"/>
    <property type="evidence" value="ECO:0007669"/>
    <property type="project" value="InterPro"/>
</dbReference>
<dbReference type="EMBL" id="CBGL010000112">
    <property type="protein sequence ID" value="CDD12132.1"/>
    <property type="molecule type" value="Genomic_DNA"/>
</dbReference>
<evidence type="ECO:0000259" key="2">
    <source>
        <dbReference type="PROSITE" id="PS51737"/>
    </source>
</evidence>
<name>R6Y0X3_9FIRM</name>
<dbReference type="CDD" id="cd00338">
    <property type="entry name" value="Ser_Recombinase"/>
    <property type="match status" value="1"/>
</dbReference>